<evidence type="ECO:0000256" key="7">
    <source>
        <dbReference type="ARBA" id="ARBA00049164"/>
    </source>
</evidence>
<evidence type="ECO:0000259" key="9">
    <source>
        <dbReference type="Pfam" id="PF08240"/>
    </source>
</evidence>
<dbReference type="EMBL" id="AB505630">
    <property type="protein sequence ID" value="BAK53173.1"/>
    <property type="molecule type" value="Genomic_DNA"/>
</dbReference>
<evidence type="ECO:0000256" key="8">
    <source>
        <dbReference type="ARBA" id="ARBA00049243"/>
    </source>
</evidence>
<dbReference type="GO" id="GO:0004022">
    <property type="term" value="F:alcohol dehydrogenase (NAD+) activity"/>
    <property type="evidence" value="ECO:0007669"/>
    <property type="project" value="UniProtKB-EC"/>
</dbReference>
<comment type="catalytic activity">
    <reaction evidence="8">
        <text>a primary alcohol + NAD(+) = an aldehyde + NADH + H(+)</text>
        <dbReference type="Rhea" id="RHEA:10736"/>
        <dbReference type="ChEBI" id="CHEBI:15378"/>
        <dbReference type="ChEBI" id="CHEBI:15734"/>
        <dbReference type="ChEBI" id="CHEBI:17478"/>
        <dbReference type="ChEBI" id="CHEBI:57540"/>
        <dbReference type="ChEBI" id="CHEBI:57945"/>
        <dbReference type="EC" id="1.1.1.1"/>
    </reaction>
</comment>
<evidence type="ECO:0000256" key="4">
    <source>
        <dbReference type="ARBA" id="ARBA00022723"/>
    </source>
</evidence>
<dbReference type="PANTHER" id="PTHR42940:SF8">
    <property type="entry name" value="VACUOLAR PROTEIN SORTING-ASSOCIATED PROTEIN 11"/>
    <property type="match status" value="1"/>
</dbReference>
<reference evidence="10" key="1">
    <citation type="journal article" date="2011" name="Antimicrob. Agents Chemother.">
        <title>Novel types of staphylococcal cassette chromosome mec elements identified in clonal complex 398 methicillin-resistant Staphylococcus aureus strains.</title>
        <authorList>
            <person name="Li S."/>
            <person name="Skov R.L."/>
            <person name="Han X."/>
            <person name="Larsen A.R."/>
            <person name="Larsen J."/>
            <person name="Sorum M."/>
            <person name="Wulf M."/>
            <person name="Voss A."/>
            <person name="Hiramatsu K."/>
            <person name="Ito T."/>
        </authorList>
    </citation>
    <scope>NUCLEOTIDE SEQUENCE</scope>
    <source>
        <strain evidence="10">JCSC6945</strain>
    </source>
</reference>
<dbReference type="GO" id="GO:0008270">
    <property type="term" value="F:zinc ion binding"/>
    <property type="evidence" value="ECO:0007669"/>
    <property type="project" value="InterPro"/>
</dbReference>
<dbReference type="RefSeq" id="WP_224743037.1">
    <property type="nucleotide sequence ID" value="NZ_CP170610.1"/>
</dbReference>
<dbReference type="AlphaFoldDB" id="F8WKJ4"/>
<dbReference type="InterPro" id="IPR011032">
    <property type="entry name" value="GroES-like_sf"/>
</dbReference>
<evidence type="ECO:0000256" key="6">
    <source>
        <dbReference type="ARBA" id="ARBA00023002"/>
    </source>
</evidence>
<organism evidence="10">
    <name type="scientific">Staphylococcus aureus</name>
    <dbReference type="NCBI Taxonomy" id="1280"/>
    <lineage>
        <taxon>Bacteria</taxon>
        <taxon>Bacillati</taxon>
        <taxon>Bacillota</taxon>
        <taxon>Bacilli</taxon>
        <taxon>Bacillales</taxon>
        <taxon>Staphylococcaceae</taxon>
        <taxon>Staphylococcus</taxon>
    </lineage>
</organism>
<evidence type="ECO:0000256" key="5">
    <source>
        <dbReference type="ARBA" id="ARBA00022833"/>
    </source>
</evidence>
<keyword evidence="5" id="KW-0862">Zinc</keyword>
<dbReference type="Pfam" id="PF08240">
    <property type="entry name" value="ADH_N"/>
    <property type="match status" value="1"/>
</dbReference>
<name>F8WKJ4_STAAU</name>
<dbReference type="GO" id="GO:0005737">
    <property type="term" value="C:cytoplasm"/>
    <property type="evidence" value="ECO:0007669"/>
    <property type="project" value="TreeGrafter"/>
</dbReference>
<dbReference type="SUPFAM" id="SSF50129">
    <property type="entry name" value="GroES-like"/>
    <property type="match status" value="1"/>
</dbReference>
<keyword evidence="6" id="KW-0560">Oxidoreductase</keyword>
<evidence type="ECO:0000256" key="1">
    <source>
        <dbReference type="ARBA" id="ARBA00001947"/>
    </source>
</evidence>
<comment type="cofactor">
    <cofactor evidence="1">
        <name>Zn(2+)</name>
        <dbReference type="ChEBI" id="CHEBI:29105"/>
    </cofactor>
</comment>
<comment type="catalytic activity">
    <reaction evidence="7">
        <text>a secondary alcohol + NAD(+) = a ketone + NADH + H(+)</text>
        <dbReference type="Rhea" id="RHEA:10740"/>
        <dbReference type="ChEBI" id="CHEBI:15378"/>
        <dbReference type="ChEBI" id="CHEBI:17087"/>
        <dbReference type="ChEBI" id="CHEBI:35681"/>
        <dbReference type="ChEBI" id="CHEBI:57540"/>
        <dbReference type="ChEBI" id="CHEBI:57945"/>
        <dbReference type="EC" id="1.1.1.1"/>
    </reaction>
</comment>
<evidence type="ECO:0000256" key="2">
    <source>
        <dbReference type="ARBA" id="ARBA00013190"/>
    </source>
</evidence>
<sequence>MVVLYIYHSDEAMRIGDVEFSFPALLGHEGAGIIEKVGEQATNFKVGDQVLMAYNTWGECENCNSENPSSCINWTTLNMSGARIDGSYTFKKQDGTAVSNFFT</sequence>
<keyword evidence="4" id="KW-0479">Metal-binding</keyword>
<dbReference type="InterPro" id="IPR013154">
    <property type="entry name" value="ADH-like_N"/>
</dbReference>
<evidence type="ECO:0000313" key="10">
    <source>
        <dbReference type="EMBL" id="BAK53173.1"/>
    </source>
</evidence>
<accession>F8WKJ4</accession>
<protein>
    <recommendedName>
        <fullName evidence="3">Alcohol dehydrogenase</fullName>
        <ecNumber evidence="2">1.1.1.1</ecNumber>
    </recommendedName>
</protein>
<dbReference type="Gene3D" id="3.90.180.10">
    <property type="entry name" value="Medium-chain alcohol dehydrogenases, catalytic domain"/>
    <property type="match status" value="1"/>
</dbReference>
<proteinExistence type="predicted"/>
<dbReference type="EC" id="1.1.1.1" evidence="2"/>
<feature type="domain" description="Alcohol dehydrogenase-like N-terminal" evidence="9">
    <location>
        <begin position="7"/>
        <end position="88"/>
    </location>
</feature>
<evidence type="ECO:0000256" key="3">
    <source>
        <dbReference type="ARBA" id="ARBA00016352"/>
    </source>
</evidence>
<dbReference type="InterPro" id="IPR002328">
    <property type="entry name" value="ADH_Zn_CS"/>
</dbReference>
<dbReference type="PROSITE" id="PS00059">
    <property type="entry name" value="ADH_ZINC"/>
    <property type="match status" value="1"/>
</dbReference>
<dbReference type="PANTHER" id="PTHR42940">
    <property type="entry name" value="ALCOHOL DEHYDROGENASE 1-RELATED"/>
    <property type="match status" value="1"/>
</dbReference>